<dbReference type="EMBL" id="CAJJDM010000095">
    <property type="protein sequence ID" value="CAD8092992.1"/>
    <property type="molecule type" value="Genomic_DNA"/>
</dbReference>
<sequence length="257" mass="30459">MSLQEIDVQPDQQYIDQLKIKVKIQEIQETALLIHLCTISLPILLSKIINLDFIKAQFRISIVSIYILTLISVQLCTQSLSNKPLKYVIFYVHLITKLYILLCLCKIKIFESFFIVMSVAYLSIYCFIKTRDIIKGHNDLQVKYYLTHIVTISFLTTFLLVQELYFKFYVIPMYWLFMILYMIFLLLNLQLVEYRQYLWENNDIYITTVLIDSDLIAPANLLKLQSQITKPQNHEEIKKQEVIEDSEIDELDSEMQD</sequence>
<dbReference type="Proteomes" id="UP000688137">
    <property type="component" value="Unassembled WGS sequence"/>
</dbReference>
<evidence type="ECO:0000256" key="1">
    <source>
        <dbReference type="SAM" id="Phobius"/>
    </source>
</evidence>
<accession>A0A8S1NLF8</accession>
<reference evidence="2" key="1">
    <citation type="submission" date="2021-01" db="EMBL/GenBank/DDBJ databases">
        <authorList>
            <consortium name="Genoscope - CEA"/>
            <person name="William W."/>
        </authorList>
    </citation>
    <scope>NUCLEOTIDE SEQUENCE</scope>
</reference>
<keyword evidence="1" id="KW-1133">Transmembrane helix</keyword>
<keyword evidence="1" id="KW-0472">Membrane</keyword>
<comment type="caution">
    <text evidence="2">The sequence shown here is derived from an EMBL/GenBank/DDBJ whole genome shotgun (WGS) entry which is preliminary data.</text>
</comment>
<keyword evidence="1" id="KW-0812">Transmembrane</keyword>
<feature type="transmembrane region" description="Helical" evidence="1">
    <location>
        <begin position="173"/>
        <end position="192"/>
    </location>
</feature>
<gene>
    <name evidence="2" type="ORF">PPRIM_AZ9-3.1.T0920066</name>
</gene>
<feature type="transmembrane region" description="Helical" evidence="1">
    <location>
        <begin position="56"/>
        <end position="76"/>
    </location>
</feature>
<evidence type="ECO:0000313" key="2">
    <source>
        <dbReference type="EMBL" id="CAD8092992.1"/>
    </source>
</evidence>
<protein>
    <recommendedName>
        <fullName evidence="4">Transmembrane protein</fullName>
    </recommendedName>
</protein>
<evidence type="ECO:0008006" key="4">
    <source>
        <dbReference type="Google" id="ProtNLM"/>
    </source>
</evidence>
<proteinExistence type="predicted"/>
<feature type="transmembrane region" description="Helical" evidence="1">
    <location>
        <begin position="113"/>
        <end position="130"/>
    </location>
</feature>
<name>A0A8S1NLF8_PARPR</name>
<feature type="transmembrane region" description="Helical" evidence="1">
    <location>
        <begin position="31"/>
        <end position="50"/>
    </location>
</feature>
<dbReference type="OMA" id="YLWENND"/>
<organism evidence="2 3">
    <name type="scientific">Paramecium primaurelia</name>
    <dbReference type="NCBI Taxonomy" id="5886"/>
    <lineage>
        <taxon>Eukaryota</taxon>
        <taxon>Sar</taxon>
        <taxon>Alveolata</taxon>
        <taxon>Ciliophora</taxon>
        <taxon>Intramacronucleata</taxon>
        <taxon>Oligohymenophorea</taxon>
        <taxon>Peniculida</taxon>
        <taxon>Parameciidae</taxon>
        <taxon>Paramecium</taxon>
    </lineage>
</organism>
<keyword evidence="3" id="KW-1185">Reference proteome</keyword>
<feature type="transmembrane region" description="Helical" evidence="1">
    <location>
        <begin position="88"/>
        <end position="107"/>
    </location>
</feature>
<evidence type="ECO:0000313" key="3">
    <source>
        <dbReference type="Proteomes" id="UP000688137"/>
    </source>
</evidence>
<dbReference type="AlphaFoldDB" id="A0A8S1NLF8"/>
<feature type="transmembrane region" description="Helical" evidence="1">
    <location>
        <begin position="142"/>
        <end position="161"/>
    </location>
</feature>